<dbReference type="CDD" id="cd04899">
    <property type="entry name" value="ACT_ACR-UUR-like_2"/>
    <property type="match status" value="1"/>
</dbReference>
<name>I2Q3X6_9BACT</name>
<evidence type="ECO:0000256" key="7">
    <source>
        <dbReference type="HAMAP-Rule" id="MF_00277"/>
    </source>
</evidence>
<comment type="cofactor">
    <cofactor evidence="7">
        <name>Mg(2+)</name>
        <dbReference type="ChEBI" id="CHEBI:18420"/>
    </cofactor>
</comment>
<gene>
    <name evidence="7" type="primary">glnD</name>
    <name evidence="10" type="ORF">DesU5LDRAFT_2839</name>
</gene>
<keyword evidence="3" id="KW-0677">Repeat</keyword>
<dbReference type="Pfam" id="PF01966">
    <property type="entry name" value="HD"/>
    <property type="match status" value="1"/>
</dbReference>
<dbReference type="InterPro" id="IPR003607">
    <property type="entry name" value="HD/PDEase_dom"/>
</dbReference>
<dbReference type="PROSITE" id="PS51831">
    <property type="entry name" value="HD"/>
    <property type="match status" value="1"/>
</dbReference>
<dbReference type="PANTHER" id="PTHR47320">
    <property type="entry name" value="BIFUNCTIONAL URIDYLYLTRANSFERASE/URIDYLYL-REMOVING ENZYME"/>
    <property type="match status" value="1"/>
</dbReference>
<dbReference type="InterPro" id="IPR013546">
    <property type="entry name" value="PII_UdlTrfase/GS_AdlTrfase"/>
</dbReference>
<dbReference type="PROSITE" id="PS51671">
    <property type="entry name" value="ACT"/>
    <property type="match status" value="1"/>
</dbReference>
<evidence type="ECO:0000256" key="4">
    <source>
        <dbReference type="ARBA" id="ARBA00022801"/>
    </source>
</evidence>
<keyword evidence="2 7" id="KW-0548">Nucleotidyltransferase</keyword>
<dbReference type="SUPFAM" id="SSF81301">
    <property type="entry name" value="Nucleotidyltransferase"/>
    <property type="match status" value="1"/>
</dbReference>
<evidence type="ECO:0000313" key="10">
    <source>
        <dbReference type="EMBL" id="EIG54482.1"/>
    </source>
</evidence>
<dbReference type="STRING" id="596152.DesU5LDRAFT_2839"/>
<comment type="catalytic activity">
    <reaction evidence="7">
        <text>[protein-PII]-uridylyl-L-tyrosine + H2O = [protein-PII]-L-tyrosine + UMP + H(+)</text>
        <dbReference type="Rhea" id="RHEA:48600"/>
        <dbReference type="Rhea" id="RHEA-COMP:12147"/>
        <dbReference type="Rhea" id="RHEA-COMP:12148"/>
        <dbReference type="ChEBI" id="CHEBI:15377"/>
        <dbReference type="ChEBI" id="CHEBI:15378"/>
        <dbReference type="ChEBI" id="CHEBI:46858"/>
        <dbReference type="ChEBI" id="CHEBI:57865"/>
        <dbReference type="ChEBI" id="CHEBI:90602"/>
    </reaction>
</comment>
<dbReference type="InterPro" id="IPR010043">
    <property type="entry name" value="UTase/UR"/>
</dbReference>
<evidence type="ECO:0000256" key="6">
    <source>
        <dbReference type="ARBA" id="ARBA00023268"/>
    </source>
</evidence>
<dbReference type="InterPro" id="IPR006674">
    <property type="entry name" value="HD_domain"/>
</dbReference>
<dbReference type="InterPro" id="IPR043519">
    <property type="entry name" value="NT_sf"/>
</dbReference>
<comment type="catalytic activity">
    <reaction evidence="7">
        <text>[protein-PII]-L-tyrosine + UTP = [protein-PII]-uridylyl-L-tyrosine + diphosphate</text>
        <dbReference type="Rhea" id="RHEA:13673"/>
        <dbReference type="Rhea" id="RHEA-COMP:12147"/>
        <dbReference type="Rhea" id="RHEA-COMP:12148"/>
        <dbReference type="ChEBI" id="CHEBI:33019"/>
        <dbReference type="ChEBI" id="CHEBI:46398"/>
        <dbReference type="ChEBI" id="CHEBI:46858"/>
        <dbReference type="ChEBI" id="CHEBI:90602"/>
        <dbReference type="EC" id="2.7.7.59"/>
    </reaction>
</comment>
<dbReference type="PANTHER" id="PTHR47320:SF1">
    <property type="entry name" value="BIFUNCTIONAL URIDYLYLTRANSFERASE_URIDYLYL-REMOVING ENZYME"/>
    <property type="match status" value="1"/>
</dbReference>
<protein>
    <recommendedName>
        <fullName evidence="7">Bifunctional uridylyltransferase/uridylyl-removing enzyme</fullName>
        <shortName evidence="7">UTase/UR</shortName>
    </recommendedName>
    <alternativeName>
        <fullName evidence="7">Bifunctional [protein-PII] modification enzyme</fullName>
    </alternativeName>
    <alternativeName>
        <fullName evidence="7">Bifunctional nitrogen sensor protein</fullName>
    </alternativeName>
    <domain>
        <recommendedName>
            <fullName evidence="7">[Protein-PII] uridylyltransferase</fullName>
            <shortName evidence="7">PII uridylyltransferase</shortName>
            <shortName evidence="7">UTase</shortName>
            <ecNumber evidence="7">2.7.7.59</ecNumber>
        </recommendedName>
    </domain>
    <domain>
        <recommendedName>
            <fullName evidence="7">[Protein-PII]-UMP uridylyl-removing enzyme</fullName>
            <shortName evidence="7">UR</shortName>
            <ecNumber evidence="7">3.1.4.-</ecNumber>
        </recommendedName>
    </domain>
</protein>
<dbReference type="EMBL" id="JH600068">
    <property type="protein sequence ID" value="EIG54482.1"/>
    <property type="molecule type" value="Genomic_DNA"/>
</dbReference>
<dbReference type="Gene3D" id="1.10.3090.10">
    <property type="entry name" value="cca-adding enzyme, domain 2"/>
    <property type="match status" value="1"/>
</dbReference>
<dbReference type="GO" id="GO:0006808">
    <property type="term" value="P:regulation of nitrogen utilization"/>
    <property type="evidence" value="ECO:0007669"/>
    <property type="project" value="UniProtKB-UniRule"/>
</dbReference>
<comment type="function">
    <text evidence="7">Modifies, by uridylylation and deuridylylation, the PII regulatory proteins (GlnB and homologs), in response to the nitrogen status of the cell that GlnD senses through the glutamine level. Under low glutamine levels, catalyzes the conversion of the PII proteins and UTP to PII-UMP and PPi, while under higher glutamine levels, GlnD hydrolyzes PII-UMP to PII and UMP (deuridylylation). Thus, controls uridylylation state and activity of the PII proteins, and plays an important role in the regulation of nitrogen metabolism.</text>
</comment>
<reference evidence="10" key="1">
    <citation type="submission" date="2011-11" db="EMBL/GenBank/DDBJ databases">
        <title>Improved High-Quality Draft sequence of Desulfovibrio sp. U5L.</title>
        <authorList>
            <consortium name="US DOE Joint Genome Institute"/>
            <person name="Lucas S."/>
            <person name="Han J."/>
            <person name="Lapidus A."/>
            <person name="Cheng J.-F."/>
            <person name="Goodwin L."/>
            <person name="Pitluck S."/>
            <person name="Peters L."/>
            <person name="Ovchinnikova G."/>
            <person name="Held B."/>
            <person name="Detter J.C."/>
            <person name="Han C."/>
            <person name="Tapia R."/>
            <person name="Land M."/>
            <person name="Hauser L."/>
            <person name="Kyrpides N."/>
            <person name="Ivanova N."/>
            <person name="Pagani I."/>
            <person name="Gabster J."/>
            <person name="Walker C."/>
            <person name="Stolyar S."/>
            <person name="Stahl D."/>
            <person name="Arkin A."/>
            <person name="Dehal P."/>
            <person name="Hazen T."/>
            <person name="Woyke T."/>
        </authorList>
    </citation>
    <scope>NUCLEOTIDE SEQUENCE [LARGE SCALE GENOMIC DNA]</scope>
    <source>
        <strain evidence="10">U5L</strain>
    </source>
</reference>
<dbReference type="InterPro" id="IPR002912">
    <property type="entry name" value="ACT_dom"/>
</dbReference>
<keyword evidence="5 7" id="KW-0460">Magnesium</keyword>
<dbReference type="Gene3D" id="3.30.460.10">
    <property type="entry name" value="Beta Polymerase, domain 2"/>
    <property type="match status" value="1"/>
</dbReference>
<organism evidence="10">
    <name type="scientific">Desulfovibrio sp. U5L</name>
    <dbReference type="NCBI Taxonomy" id="596152"/>
    <lineage>
        <taxon>Bacteria</taxon>
        <taxon>Pseudomonadati</taxon>
        <taxon>Thermodesulfobacteriota</taxon>
        <taxon>Desulfovibrionia</taxon>
        <taxon>Desulfovibrionales</taxon>
        <taxon>Desulfovibrionaceae</taxon>
        <taxon>Desulfovibrio</taxon>
    </lineage>
</organism>
<accession>I2Q3X6</accession>
<comment type="caution">
    <text evidence="7">Lacks conserved residue(s) required for the propagation of feature annotation.</text>
</comment>
<evidence type="ECO:0000259" key="8">
    <source>
        <dbReference type="PROSITE" id="PS51671"/>
    </source>
</evidence>
<dbReference type="OrthoDB" id="9758038at2"/>
<proteinExistence type="inferred from homology"/>
<dbReference type="InterPro" id="IPR045865">
    <property type="entry name" value="ACT-like_dom_sf"/>
</dbReference>
<dbReference type="PIRSF" id="PIRSF006288">
    <property type="entry name" value="PII_uridyltransf"/>
    <property type="match status" value="1"/>
</dbReference>
<dbReference type="eggNOG" id="COG2844">
    <property type="taxonomic scope" value="Bacteria"/>
</dbReference>
<evidence type="ECO:0000256" key="1">
    <source>
        <dbReference type="ARBA" id="ARBA00022679"/>
    </source>
</evidence>
<comment type="activity regulation">
    <text evidence="7">Uridylyltransferase (UTase) activity is inhibited by glutamine, while glutamine activates uridylyl-removing (UR) activity.</text>
</comment>
<feature type="domain" description="HD" evidence="9">
    <location>
        <begin position="440"/>
        <end position="558"/>
    </location>
</feature>
<evidence type="ECO:0000256" key="2">
    <source>
        <dbReference type="ARBA" id="ARBA00022695"/>
    </source>
</evidence>
<sequence length="881" mass="94910">MAATDRPPSAALLVEGKSLLDAALAAGQVDVTYVAALSDVYDRYFRERLDEYGSGCPDPSGFALVAVGGYGRRELCPASDIDVLVVFGGEAPASAPELARFLFFPLWDLGVELGHGVRTIDQCLDLAKSDPQVLASFLDLRFLAGDRDVADSLAARLAGDVFPAQAAGFAGWLARGNEERRAAHGDAGGMLEPNLKNGLGGLRDAHQIRWLLALDRGRDHDARILAPELAALAEDARFVLAARMHLHRLSGRKNDRLYFEFQERLSEALGFGARGDRKGVERFLARLLRAMADIKALRLSAWPLLAGAVGAIDLAAPATTVADGVELAPEGLRFAPGLSDAAAMEGVFDLLLACATSGQAPSHDTLRRLRAMAGELGRLAGVSPRTGRHLYDSLGGIMMADATGVAMDAAMTTGILRAALPEFARVEDIVAFDIYHIHPVGRHSLEAVRLLAEVRAGGEGRYHELLSGLPRPELAFWGVLLHDVGKGLGGGHAEKGAELAEAMLARLSAPPEARHTVGALVREHLLLPDTATGRDLSDRDVVARVAGRVATVERLDMLTLLARCDGLATGPQAWTGWKETLVFDLYAKVRSTIEQGRLFGASDARIMLATRDRLRDLARGRLAPEALEQALLAMPPRYLVAEEPETIMAHLALLAELDAVEAEGRRMRPGGRGQDVAALSHEALPAADGFRVTVAARNVRALFATVAGVLALHDLSIRDADVFVWDGGVTILSLTTGNPPDVLYADEVFARVSRAIRYTLSGKLFLAYRLAKKRASFLSRPPVAGPRTPPVVLLDNRASDLFTVIEVACDDRVGLLYDIARTLYELRLETHLAKVMTPAGRVRDVFYVRGADGRRVEDPEQAEEIKAALLHRLADDLCVMH</sequence>
<dbReference type="GO" id="GO:0008773">
    <property type="term" value="F:[protein-PII] uridylyltransferase activity"/>
    <property type="evidence" value="ECO:0007669"/>
    <property type="project" value="UniProtKB-UniRule"/>
</dbReference>
<dbReference type="HOGENOM" id="CLU_012833_1_0_7"/>
<dbReference type="CDD" id="cd05401">
    <property type="entry name" value="NT_GlnE_GlnD_like"/>
    <property type="match status" value="1"/>
</dbReference>
<dbReference type="Pfam" id="PF24931">
    <property type="entry name" value="ACT_ACR9_3rd"/>
    <property type="match status" value="1"/>
</dbReference>
<evidence type="ECO:0000256" key="5">
    <source>
        <dbReference type="ARBA" id="ARBA00022842"/>
    </source>
</evidence>
<dbReference type="GO" id="GO:0008081">
    <property type="term" value="F:phosphoric diester hydrolase activity"/>
    <property type="evidence" value="ECO:0007669"/>
    <property type="project" value="UniProtKB-UniRule"/>
</dbReference>
<dbReference type="EC" id="3.1.4.-" evidence="7"/>
<dbReference type="EC" id="2.7.7.59" evidence="7"/>
<dbReference type="CDD" id="cd00077">
    <property type="entry name" value="HDc"/>
    <property type="match status" value="1"/>
</dbReference>
<comment type="similarity">
    <text evidence="7">Belongs to the GlnD family.</text>
</comment>
<keyword evidence="1 7" id="KW-0808">Transferase</keyword>
<keyword evidence="6 7" id="KW-0511">Multifunctional enzyme</keyword>
<evidence type="ECO:0000256" key="3">
    <source>
        <dbReference type="ARBA" id="ARBA00022737"/>
    </source>
</evidence>
<dbReference type="HAMAP" id="MF_00277">
    <property type="entry name" value="PII_uridylyl_transf"/>
    <property type="match status" value="1"/>
</dbReference>
<dbReference type="Pfam" id="PF08335">
    <property type="entry name" value="GlnD_UR_UTase"/>
    <property type="match status" value="1"/>
</dbReference>
<dbReference type="AlphaFoldDB" id="I2Q3X6"/>
<comment type="domain">
    <text evidence="7">Has four distinct domains: an N-terminal nucleotidyltransferase (NT) domain responsible for UTase activity, a central HD domain that encodes UR activity, and two C-terminal ACT domains that seem to have a role in glutamine sensing.</text>
</comment>
<dbReference type="SUPFAM" id="SSF109604">
    <property type="entry name" value="HD-domain/PDEase-like"/>
    <property type="match status" value="1"/>
</dbReference>
<keyword evidence="4 7" id="KW-0378">Hydrolase</keyword>
<dbReference type="SUPFAM" id="SSF55021">
    <property type="entry name" value="ACT-like"/>
    <property type="match status" value="1"/>
</dbReference>
<feature type="domain" description="ACT" evidence="8">
    <location>
        <begin position="804"/>
        <end position="881"/>
    </location>
</feature>
<feature type="region of interest" description="Uridylyltransferase" evidence="7">
    <location>
        <begin position="1"/>
        <end position="320"/>
    </location>
</feature>
<dbReference type="SMART" id="SM00471">
    <property type="entry name" value="HDc"/>
    <property type="match status" value="1"/>
</dbReference>
<evidence type="ECO:0000259" key="9">
    <source>
        <dbReference type="PROSITE" id="PS51831"/>
    </source>
</evidence>